<dbReference type="GO" id="GO:0005615">
    <property type="term" value="C:extracellular space"/>
    <property type="evidence" value="ECO:0007669"/>
    <property type="project" value="TreeGrafter"/>
</dbReference>
<sequence length="531" mass="58803">MRVQQRVDDVLKTTLPWSPRPGISVSQSGSYVVIDTHFGLQLKFNGDHELLVHVTERYQGKLCGLCGTYTNSQKDDFMRPDKVVVQDFNEFGHSWRVSDDKWPCASDPPPPPPLCPPILEQEAEQHCGVLLAKDGPFQTCHSYIPPVQYFESCVYDQCATTGSTEQLCNALESYAAACENAGVNLGDWEKDTVCGCPMDCNFDSGLCEWTQSTTDRFDWTRMQGATPSPYTGPSYDHTSGESACVVSGDPHYQTFDKLMHHFMGNCTYTLSKRCSANSTMPFFNVEAANEYRRGNTRVSYVSYVNVEVDSYRITLQKNRVVKVNGQMENVPVTVTPGLHVGLSGRYVMVSTGFGLRVKFDGDHRVEVTLPSSFQEKVCGMCGNYNGDQADDFLNPDGEMEPDSSSLGNSWQVHNQSNCSSGPVVLPECSVEEKEMIESKNYCGLIIDNNGPFKKCHSKVAPRDYFVNCVYDLCELNMDVDALLGIFCTTTDVCPVCNVDAGMMESITLLDLSSGPMTLVQRNARALPEVGS</sequence>
<dbReference type="Gene3D" id="2.60.120.200">
    <property type="match status" value="1"/>
</dbReference>
<evidence type="ECO:0000313" key="5">
    <source>
        <dbReference type="EMBL" id="RXM90643.1"/>
    </source>
</evidence>
<proteinExistence type="predicted"/>
<accession>A0A444UR51</accession>
<evidence type="ECO:0000256" key="2">
    <source>
        <dbReference type="ARBA" id="ARBA00023180"/>
    </source>
</evidence>
<evidence type="ECO:0000259" key="4">
    <source>
        <dbReference type="PROSITE" id="PS51233"/>
    </source>
</evidence>
<dbReference type="InterPro" id="IPR014853">
    <property type="entry name" value="VWF/SSPO/ZAN-like_Cys-rich_dom"/>
</dbReference>
<reference evidence="5 6" key="1">
    <citation type="submission" date="2019-01" db="EMBL/GenBank/DDBJ databases">
        <title>Draft Genome and Complete Hox-Cluster Characterization of the Sterlet Sturgeon (Acipenser ruthenus).</title>
        <authorList>
            <person name="Wei Q."/>
        </authorList>
    </citation>
    <scope>NUCLEOTIDE SEQUENCE [LARGE SCALE GENOMIC DNA]</scope>
    <source>
        <strain evidence="5">WHYD16114868_AA</strain>
        <tissue evidence="5">Blood</tissue>
    </source>
</reference>
<dbReference type="GO" id="GO:0031012">
    <property type="term" value="C:extracellular matrix"/>
    <property type="evidence" value="ECO:0007669"/>
    <property type="project" value="TreeGrafter"/>
</dbReference>
<dbReference type="AlphaFoldDB" id="A0A444UR51"/>
<dbReference type="InterPro" id="IPR001846">
    <property type="entry name" value="VWF_type-D"/>
</dbReference>
<keyword evidence="1" id="KW-1015">Disulfide bond</keyword>
<comment type="caution">
    <text evidence="5">The sequence shown here is derived from an EMBL/GenBank/DDBJ whole genome shotgun (WGS) entry which is preliminary data.</text>
</comment>
<feature type="domain" description="MAM" evidence="3">
    <location>
        <begin position="198"/>
        <end position="256"/>
    </location>
</feature>
<dbReference type="SMART" id="SM00216">
    <property type="entry name" value="VWD"/>
    <property type="match status" value="1"/>
</dbReference>
<dbReference type="Pfam" id="PF08742">
    <property type="entry name" value="C8"/>
    <property type="match status" value="2"/>
</dbReference>
<evidence type="ECO:0000259" key="3">
    <source>
        <dbReference type="PROSITE" id="PS50060"/>
    </source>
</evidence>
<dbReference type="PROSITE" id="PS51233">
    <property type="entry name" value="VWFD"/>
    <property type="match status" value="2"/>
</dbReference>
<dbReference type="EMBL" id="SCEB01016128">
    <property type="protein sequence ID" value="RXM90643.1"/>
    <property type="molecule type" value="Genomic_DNA"/>
</dbReference>
<dbReference type="Proteomes" id="UP000289886">
    <property type="component" value="Unassembled WGS sequence"/>
</dbReference>
<dbReference type="PANTHER" id="PTHR11339">
    <property type="entry name" value="EXTRACELLULAR MATRIX GLYCOPROTEIN RELATED"/>
    <property type="match status" value="1"/>
</dbReference>
<dbReference type="PROSITE" id="PS50060">
    <property type="entry name" value="MAM_2"/>
    <property type="match status" value="1"/>
</dbReference>
<keyword evidence="6" id="KW-1185">Reference proteome</keyword>
<keyword evidence="2" id="KW-0325">Glycoprotein</keyword>
<gene>
    <name evidence="5" type="ORF">EOD39_21993</name>
</gene>
<dbReference type="GO" id="GO:0016020">
    <property type="term" value="C:membrane"/>
    <property type="evidence" value="ECO:0007669"/>
    <property type="project" value="InterPro"/>
</dbReference>
<dbReference type="Pfam" id="PF00094">
    <property type="entry name" value="VWD"/>
    <property type="match status" value="2"/>
</dbReference>
<evidence type="ECO:0000313" key="6">
    <source>
        <dbReference type="Proteomes" id="UP000289886"/>
    </source>
</evidence>
<evidence type="ECO:0000256" key="1">
    <source>
        <dbReference type="ARBA" id="ARBA00023157"/>
    </source>
</evidence>
<dbReference type="SUPFAM" id="SSF49899">
    <property type="entry name" value="Concanavalin A-like lectins/glucanases"/>
    <property type="match status" value="1"/>
</dbReference>
<feature type="domain" description="VWFD" evidence="4">
    <location>
        <begin position="1"/>
        <end position="105"/>
    </location>
</feature>
<dbReference type="PANTHER" id="PTHR11339:SF374">
    <property type="entry name" value="ZONADHESIN"/>
    <property type="match status" value="1"/>
</dbReference>
<dbReference type="Pfam" id="PF00629">
    <property type="entry name" value="MAM"/>
    <property type="match status" value="1"/>
</dbReference>
<feature type="domain" description="VWFD" evidence="4">
    <location>
        <begin position="242"/>
        <end position="419"/>
    </location>
</feature>
<dbReference type="InterPro" id="IPR000998">
    <property type="entry name" value="MAM_dom"/>
</dbReference>
<protein>
    <submittedName>
        <fullName evidence="5">IgGFc-binding protein</fullName>
    </submittedName>
</protein>
<dbReference type="InterPro" id="IPR050780">
    <property type="entry name" value="Mucin_vWF_Thrombospondin_sf"/>
</dbReference>
<organism evidence="5 6">
    <name type="scientific">Acipenser ruthenus</name>
    <name type="common">Sterlet sturgeon</name>
    <dbReference type="NCBI Taxonomy" id="7906"/>
    <lineage>
        <taxon>Eukaryota</taxon>
        <taxon>Metazoa</taxon>
        <taxon>Chordata</taxon>
        <taxon>Craniata</taxon>
        <taxon>Vertebrata</taxon>
        <taxon>Euteleostomi</taxon>
        <taxon>Actinopterygii</taxon>
        <taxon>Chondrostei</taxon>
        <taxon>Acipenseriformes</taxon>
        <taxon>Acipenseridae</taxon>
        <taxon>Acipenser</taxon>
    </lineage>
</organism>
<dbReference type="SMART" id="SM00832">
    <property type="entry name" value="C8"/>
    <property type="match status" value="2"/>
</dbReference>
<name>A0A444UR51_ACIRT</name>
<dbReference type="InterPro" id="IPR013320">
    <property type="entry name" value="ConA-like_dom_sf"/>
</dbReference>